<dbReference type="EMBL" id="JAAEEH010000004">
    <property type="protein sequence ID" value="NDL66619.1"/>
    <property type="molecule type" value="Genomic_DNA"/>
</dbReference>
<feature type="binding site" evidence="16">
    <location>
        <position position="169"/>
    </location>
    <ligand>
        <name>NADP(+)</name>
        <dbReference type="ChEBI" id="CHEBI:58349"/>
    </ligand>
</feature>
<dbReference type="UniPathway" id="UPA00275">
    <property type="reaction ID" value="UER00401"/>
</dbReference>
<comment type="caution">
    <text evidence="19">The sequence shown here is derived from an EMBL/GenBank/DDBJ whole genome shotgun (WGS) entry which is preliminary data.</text>
</comment>
<dbReference type="InterPro" id="IPR050765">
    <property type="entry name" value="Riboflavin_Biosynth_HTPR"/>
</dbReference>
<evidence type="ECO:0000256" key="3">
    <source>
        <dbReference type="ARBA" id="ARBA00004910"/>
    </source>
</evidence>
<dbReference type="GO" id="GO:0050661">
    <property type="term" value="F:NADP binding"/>
    <property type="evidence" value="ECO:0007669"/>
    <property type="project" value="InterPro"/>
</dbReference>
<dbReference type="Proteomes" id="UP000461585">
    <property type="component" value="Unassembled WGS sequence"/>
</dbReference>
<dbReference type="PIRSF" id="PIRSF006769">
    <property type="entry name" value="RibD"/>
    <property type="match status" value="1"/>
</dbReference>
<organism evidence="19 20">
    <name type="scientific">Anaerotalea alkaliphila</name>
    <dbReference type="NCBI Taxonomy" id="2662126"/>
    <lineage>
        <taxon>Bacteria</taxon>
        <taxon>Bacillati</taxon>
        <taxon>Bacillota</taxon>
        <taxon>Clostridia</taxon>
        <taxon>Eubacteriales</taxon>
        <taxon>Anaerotalea</taxon>
    </lineage>
</organism>
<comment type="catalytic activity">
    <reaction evidence="12 14">
        <text>5-amino-6-(5-phospho-D-ribitylamino)uracil + NADP(+) = 5-amino-6-(5-phospho-D-ribosylamino)uracil + NADPH + H(+)</text>
        <dbReference type="Rhea" id="RHEA:17845"/>
        <dbReference type="ChEBI" id="CHEBI:15378"/>
        <dbReference type="ChEBI" id="CHEBI:57783"/>
        <dbReference type="ChEBI" id="CHEBI:58349"/>
        <dbReference type="ChEBI" id="CHEBI:58421"/>
        <dbReference type="ChEBI" id="CHEBI:58453"/>
        <dbReference type="EC" id="1.1.1.193"/>
    </reaction>
</comment>
<feature type="binding site" evidence="16">
    <location>
        <position position="199"/>
    </location>
    <ligand>
        <name>NADP(+)</name>
        <dbReference type="ChEBI" id="CHEBI:58349"/>
    </ligand>
</feature>
<dbReference type="GO" id="GO:0008835">
    <property type="term" value="F:diaminohydroxyphosphoribosylaminopyrimidine deaminase activity"/>
    <property type="evidence" value="ECO:0007669"/>
    <property type="project" value="UniProtKB-EC"/>
</dbReference>
<evidence type="ECO:0000256" key="12">
    <source>
        <dbReference type="ARBA" id="ARBA00049861"/>
    </source>
</evidence>
<dbReference type="Gene3D" id="3.40.140.10">
    <property type="entry name" value="Cytidine Deaminase, domain 2"/>
    <property type="match status" value="1"/>
</dbReference>
<dbReference type="Pfam" id="PF00383">
    <property type="entry name" value="dCMP_cyt_deam_1"/>
    <property type="match status" value="1"/>
</dbReference>
<feature type="binding site" evidence="16">
    <location>
        <begin position="296"/>
        <end position="302"/>
    </location>
    <ligand>
        <name>NADP(+)</name>
        <dbReference type="ChEBI" id="CHEBI:58349"/>
    </ligand>
</feature>
<feature type="domain" description="CMP/dCMP-type deaminase" evidence="18">
    <location>
        <begin position="1"/>
        <end position="122"/>
    </location>
</feature>
<dbReference type="SUPFAM" id="SSF53927">
    <property type="entry name" value="Cytidine deaminase-like"/>
    <property type="match status" value="1"/>
</dbReference>
<keyword evidence="8 14" id="KW-0862">Zinc</keyword>
<reference evidence="19 20" key="1">
    <citation type="submission" date="2020-01" db="EMBL/GenBank/DDBJ databases">
        <title>Anaeroalcalibacter tamaniensis gen. nov., sp. nov., moderately halophilic strictly anaerobic fermenter bacterium from mud volcano of Taman peninsula.</title>
        <authorList>
            <person name="Frolova A."/>
            <person name="Merkel A.Y."/>
            <person name="Slobodkin A.I."/>
        </authorList>
    </citation>
    <scope>NUCLEOTIDE SEQUENCE [LARGE SCALE GENOMIC DNA]</scope>
    <source>
        <strain evidence="19 20">F-3ap</strain>
    </source>
</reference>
<gene>
    <name evidence="19" type="primary">ribD</name>
    <name evidence="19" type="ORF">GXN74_02500</name>
</gene>
<feature type="binding site" evidence="16">
    <location>
        <position position="195"/>
    </location>
    <ligand>
        <name>NADP(+)</name>
        <dbReference type="ChEBI" id="CHEBI:58349"/>
    </ligand>
</feature>
<feature type="binding site" evidence="16">
    <location>
        <position position="153"/>
    </location>
    <ligand>
        <name>NADP(+)</name>
        <dbReference type="ChEBI" id="CHEBI:58349"/>
    </ligand>
</feature>
<dbReference type="Pfam" id="PF01872">
    <property type="entry name" value="RibD_C"/>
    <property type="match status" value="1"/>
</dbReference>
<evidence type="ECO:0000256" key="5">
    <source>
        <dbReference type="ARBA" id="ARBA00007417"/>
    </source>
</evidence>
<proteinExistence type="inferred from homology"/>
<evidence type="ECO:0000313" key="19">
    <source>
        <dbReference type="EMBL" id="NDL66619.1"/>
    </source>
</evidence>
<dbReference type="NCBIfam" id="TIGR00326">
    <property type="entry name" value="eubact_ribD"/>
    <property type="match status" value="1"/>
</dbReference>
<evidence type="ECO:0000256" key="8">
    <source>
        <dbReference type="ARBA" id="ARBA00022833"/>
    </source>
</evidence>
<feature type="active site" description="Proton donor" evidence="15">
    <location>
        <position position="51"/>
    </location>
</feature>
<comment type="pathway">
    <text evidence="3 14">Cofactor biosynthesis; riboflavin biosynthesis; 5-amino-6-(D-ribitylamino)uracil from GTP: step 3/4.</text>
</comment>
<dbReference type="FunFam" id="3.40.140.10:FF:000025">
    <property type="entry name" value="Riboflavin biosynthesis protein RibD"/>
    <property type="match status" value="1"/>
</dbReference>
<accession>A0A7X5KLE6</accession>
<dbReference type="GO" id="GO:0009231">
    <property type="term" value="P:riboflavin biosynthetic process"/>
    <property type="evidence" value="ECO:0007669"/>
    <property type="project" value="UniProtKB-UniPathway"/>
</dbReference>
<name>A0A7X5KLE6_9FIRM</name>
<keyword evidence="7 14" id="KW-0378">Hydrolase</keyword>
<evidence type="ECO:0000256" key="7">
    <source>
        <dbReference type="ARBA" id="ARBA00022801"/>
    </source>
</evidence>
<dbReference type="SUPFAM" id="SSF53597">
    <property type="entry name" value="Dihydrofolate reductase-like"/>
    <property type="match status" value="1"/>
</dbReference>
<evidence type="ECO:0000256" key="13">
    <source>
        <dbReference type="ARBA" id="ARBA00049886"/>
    </source>
</evidence>
<comment type="cofactor">
    <cofactor evidence="14 17">
        <name>Zn(2+)</name>
        <dbReference type="ChEBI" id="CHEBI:29105"/>
    </cofactor>
    <text evidence="14 17">Binds 1 zinc ion.</text>
</comment>
<evidence type="ECO:0000256" key="6">
    <source>
        <dbReference type="ARBA" id="ARBA00022723"/>
    </source>
</evidence>
<keyword evidence="20" id="KW-1185">Reference proteome</keyword>
<feature type="binding site" evidence="17">
    <location>
        <position position="83"/>
    </location>
    <ligand>
        <name>Zn(2+)</name>
        <dbReference type="ChEBI" id="CHEBI:29105"/>
        <note>catalytic</note>
    </ligand>
</feature>
<keyword evidence="9 14" id="KW-0521">NADP</keyword>
<dbReference type="InterPro" id="IPR016193">
    <property type="entry name" value="Cytidine_deaminase-like"/>
</dbReference>
<evidence type="ECO:0000256" key="1">
    <source>
        <dbReference type="ARBA" id="ARBA00002151"/>
    </source>
</evidence>
<evidence type="ECO:0000256" key="14">
    <source>
        <dbReference type="PIRNR" id="PIRNR006769"/>
    </source>
</evidence>
<dbReference type="GO" id="GO:0008703">
    <property type="term" value="F:5-amino-6-(5-phosphoribosylamino)uracil reductase activity"/>
    <property type="evidence" value="ECO:0007669"/>
    <property type="project" value="UniProtKB-EC"/>
</dbReference>
<keyword evidence="11" id="KW-0511">Multifunctional enzyme</keyword>
<dbReference type="InterPro" id="IPR002734">
    <property type="entry name" value="RibDG_C"/>
</dbReference>
<feature type="binding site" evidence="16">
    <location>
        <position position="222"/>
    </location>
    <ligand>
        <name>NADP(+)</name>
        <dbReference type="ChEBI" id="CHEBI:58349"/>
    </ligand>
</feature>
<keyword evidence="6 14" id="KW-0479">Metal-binding</keyword>
<feature type="binding site" evidence="17">
    <location>
        <position position="49"/>
    </location>
    <ligand>
        <name>Zn(2+)</name>
        <dbReference type="ChEBI" id="CHEBI:29105"/>
        <note>catalytic</note>
    </ligand>
</feature>
<feature type="binding site" evidence="16">
    <location>
        <position position="203"/>
    </location>
    <ligand>
        <name>substrate</name>
    </ligand>
</feature>
<dbReference type="AlphaFoldDB" id="A0A7X5KLE6"/>
<feature type="binding site" evidence="16">
    <location>
        <position position="167"/>
    </location>
    <ligand>
        <name>substrate</name>
    </ligand>
</feature>
<feature type="binding site" evidence="17">
    <location>
        <position position="74"/>
    </location>
    <ligand>
        <name>Zn(2+)</name>
        <dbReference type="ChEBI" id="CHEBI:29105"/>
        <note>catalytic</note>
    </ligand>
</feature>
<evidence type="ECO:0000256" key="17">
    <source>
        <dbReference type="PIRSR" id="PIRSR006769-3"/>
    </source>
</evidence>
<feature type="binding site" evidence="16">
    <location>
        <position position="206"/>
    </location>
    <ligand>
        <name>substrate</name>
    </ligand>
</feature>
<comment type="function">
    <text evidence="1 14">Converts 2,5-diamino-6-(ribosylamino)-4(3h)-pyrimidinone 5'-phosphate into 5-amino-6-(ribosylamino)-2,4(1h,3h)-pyrimidinedione 5'-phosphate.</text>
</comment>
<dbReference type="PROSITE" id="PS51747">
    <property type="entry name" value="CYT_DCMP_DEAMINASES_2"/>
    <property type="match status" value="1"/>
</dbReference>
<keyword evidence="10 14" id="KW-0560">Oxidoreductase</keyword>
<feature type="binding site" evidence="16">
    <location>
        <position position="183"/>
    </location>
    <ligand>
        <name>substrate</name>
    </ligand>
</feature>
<dbReference type="InterPro" id="IPR011549">
    <property type="entry name" value="RibD_C"/>
</dbReference>
<evidence type="ECO:0000256" key="16">
    <source>
        <dbReference type="PIRSR" id="PIRSR006769-2"/>
    </source>
</evidence>
<dbReference type="InterPro" id="IPR004794">
    <property type="entry name" value="Eubact_RibD"/>
</dbReference>
<dbReference type="GO" id="GO:0046872">
    <property type="term" value="F:metal ion binding"/>
    <property type="evidence" value="ECO:0007669"/>
    <property type="project" value="UniProtKB-KW"/>
</dbReference>
<sequence>MHMEHMRMALELAAKGAGHTNPNPLVGAVIVKDGRVIGRGYHKRYGGPHAEVEAFASATEDVEGATMYVTLEPCSHYGKTPPCAQAIVAQGIARVVVAMEDPNPLVAGKGLQILKDNGIQVEVGVLEEEARKLNRIFLKYISSKMPYCILKTAMTLDGKIATATGDSKWITNEASRAHVHELRHRVSAIMAGIGTVLADDPSLTTRLDVPEPSHPHRIIVDTCGRIPLDAQVLQDTPGSRRILATTAKAPIKKREQLAALGVEVVVVPEKDGQVDLPHLFAWLGEEKIDSILLEGGGNLNFSVLKEGLVDRVVAFVAPLLLGGRDAKTPVEGAGFPHVREGIRLDDMEVHPSGGDLRIEAVPRKGQVGNVYRID</sequence>
<comment type="similarity">
    <text evidence="4 14">In the N-terminal section; belongs to the cytidine and deoxycytidylate deaminase family.</text>
</comment>
<protein>
    <recommendedName>
        <fullName evidence="14">Riboflavin biosynthesis protein RibD</fullName>
    </recommendedName>
    <domain>
        <recommendedName>
            <fullName evidence="14">Diaminohydroxyphosphoribosylaminopyrimidine deaminase</fullName>
            <shortName evidence="14">DRAP deaminase</shortName>
            <ecNumber evidence="14">3.5.4.26</ecNumber>
        </recommendedName>
        <alternativeName>
            <fullName evidence="14">Riboflavin-specific deaminase</fullName>
        </alternativeName>
    </domain>
    <domain>
        <recommendedName>
            <fullName evidence="14">5-amino-6-(5-phosphoribosylamino)uracil reductase</fullName>
            <ecNumber evidence="14">1.1.1.193</ecNumber>
        </recommendedName>
        <alternativeName>
            <fullName evidence="14">HTP reductase</fullName>
        </alternativeName>
    </domain>
</protein>
<dbReference type="EC" id="1.1.1.193" evidence="14"/>
<evidence type="ECO:0000259" key="18">
    <source>
        <dbReference type="PROSITE" id="PS51747"/>
    </source>
</evidence>
<dbReference type="InterPro" id="IPR024072">
    <property type="entry name" value="DHFR-like_dom_sf"/>
</dbReference>
<evidence type="ECO:0000256" key="15">
    <source>
        <dbReference type="PIRSR" id="PIRSR006769-1"/>
    </source>
</evidence>
<keyword evidence="14" id="KW-0686">Riboflavin biosynthesis</keyword>
<feature type="binding site" evidence="16">
    <location>
        <position position="294"/>
    </location>
    <ligand>
        <name>substrate</name>
    </ligand>
</feature>
<dbReference type="NCBIfam" id="TIGR00227">
    <property type="entry name" value="ribD_Cterm"/>
    <property type="match status" value="1"/>
</dbReference>
<evidence type="ECO:0000256" key="11">
    <source>
        <dbReference type="ARBA" id="ARBA00023268"/>
    </source>
</evidence>
<evidence type="ECO:0000256" key="4">
    <source>
        <dbReference type="ARBA" id="ARBA00005259"/>
    </source>
</evidence>
<evidence type="ECO:0000256" key="10">
    <source>
        <dbReference type="ARBA" id="ARBA00023002"/>
    </source>
</evidence>
<dbReference type="Gene3D" id="3.40.430.10">
    <property type="entry name" value="Dihydrofolate Reductase, subunit A"/>
    <property type="match status" value="1"/>
</dbReference>
<comment type="similarity">
    <text evidence="5 14">In the C-terminal section; belongs to the HTP reductase family.</text>
</comment>
<evidence type="ECO:0000256" key="9">
    <source>
        <dbReference type="ARBA" id="ARBA00022857"/>
    </source>
</evidence>
<dbReference type="RefSeq" id="WP_162369346.1">
    <property type="nucleotide sequence ID" value="NZ_JAAEEH010000004.1"/>
</dbReference>
<dbReference type="EC" id="3.5.4.26" evidence="14"/>
<dbReference type="InterPro" id="IPR002125">
    <property type="entry name" value="CMP_dCMP_dom"/>
</dbReference>
<comment type="pathway">
    <text evidence="2 14">Cofactor biosynthesis; riboflavin biosynthesis; 5-amino-6-(D-ribitylamino)uracil from GTP: step 2/4.</text>
</comment>
<evidence type="ECO:0000256" key="2">
    <source>
        <dbReference type="ARBA" id="ARBA00004882"/>
    </source>
</evidence>
<comment type="catalytic activity">
    <reaction evidence="13 14">
        <text>2,5-diamino-6-hydroxy-4-(5-phosphoribosylamino)-pyrimidine + H2O + H(+) = 5-amino-6-(5-phospho-D-ribosylamino)uracil + NH4(+)</text>
        <dbReference type="Rhea" id="RHEA:21868"/>
        <dbReference type="ChEBI" id="CHEBI:15377"/>
        <dbReference type="ChEBI" id="CHEBI:15378"/>
        <dbReference type="ChEBI" id="CHEBI:28938"/>
        <dbReference type="ChEBI" id="CHEBI:58453"/>
        <dbReference type="ChEBI" id="CHEBI:58614"/>
        <dbReference type="EC" id="3.5.4.26"/>
    </reaction>
</comment>
<dbReference type="PANTHER" id="PTHR38011">
    <property type="entry name" value="DIHYDROFOLATE REDUCTASE FAMILY PROTEIN (AFU_ORTHOLOGUE AFUA_8G06820)"/>
    <property type="match status" value="1"/>
</dbReference>
<dbReference type="PANTHER" id="PTHR38011:SF7">
    <property type="entry name" value="2,5-DIAMINO-6-RIBOSYLAMINO-4(3H)-PYRIMIDINONE 5'-PHOSPHATE REDUCTASE"/>
    <property type="match status" value="1"/>
</dbReference>
<evidence type="ECO:0000313" key="20">
    <source>
        <dbReference type="Proteomes" id="UP000461585"/>
    </source>
</evidence>
<dbReference type="CDD" id="cd01284">
    <property type="entry name" value="Riboflavin_deaminase-reductase"/>
    <property type="match status" value="1"/>
</dbReference>